<keyword evidence="4" id="KW-1185">Reference proteome</keyword>
<evidence type="ECO:0000259" key="2">
    <source>
        <dbReference type="PROSITE" id="PS50802"/>
    </source>
</evidence>
<organism evidence="3 4">
    <name type="scientific">Neurospora tetraspora</name>
    <dbReference type="NCBI Taxonomy" id="94610"/>
    <lineage>
        <taxon>Eukaryota</taxon>
        <taxon>Fungi</taxon>
        <taxon>Dikarya</taxon>
        <taxon>Ascomycota</taxon>
        <taxon>Pezizomycotina</taxon>
        <taxon>Sordariomycetes</taxon>
        <taxon>Sordariomycetidae</taxon>
        <taxon>Sordariales</taxon>
        <taxon>Sordariaceae</taxon>
        <taxon>Neurospora</taxon>
    </lineage>
</organism>
<dbReference type="Proteomes" id="UP001278500">
    <property type="component" value="Unassembled WGS sequence"/>
</dbReference>
<proteinExistence type="predicted"/>
<name>A0AAE0JQR2_9PEZI</name>
<dbReference type="InterPro" id="IPR003323">
    <property type="entry name" value="OTU_dom"/>
</dbReference>
<dbReference type="RefSeq" id="XP_062686677.1">
    <property type="nucleotide sequence ID" value="XM_062830242.1"/>
</dbReference>
<feature type="compositionally biased region" description="Polar residues" evidence="1">
    <location>
        <begin position="151"/>
        <end position="180"/>
    </location>
</feature>
<dbReference type="InterPro" id="IPR038765">
    <property type="entry name" value="Papain-like_cys_pep_sf"/>
</dbReference>
<dbReference type="AlphaFoldDB" id="A0AAE0JQR2"/>
<dbReference type="GO" id="GO:0043130">
    <property type="term" value="F:ubiquitin binding"/>
    <property type="evidence" value="ECO:0007669"/>
    <property type="project" value="TreeGrafter"/>
</dbReference>
<evidence type="ECO:0000256" key="1">
    <source>
        <dbReference type="SAM" id="MobiDB-lite"/>
    </source>
</evidence>
<protein>
    <submittedName>
        <fullName evidence="3">Peptidase C65 Otubain-domain-containing protein</fullName>
    </submittedName>
</protein>
<sequence>MYQPESAAYIPLSTGYGNAHGLPDYTFEQTSIGGGSGGGGYVGGLGGLGGLGGGGGGSGSGGYTVGGGPGAAVTTAGAAAGSASIVGAAAGAIFSPGPGPSISGNSVGGPASGPLYTHANLFHSHHSSHSLPSHNHGGHNQHHQHQQSHSPLSYVSHSLSPSAGGSTNPSSPASISQLPPQQHHHQQQQQYQHSQFDSQIPRYQPSSSIHQHHIKMEATGDDHSDLAAAQGYQEYQPELNGPPVGGKLPSTAITEEYAKADPVYVQKTRSLPATYSHYRPMLGDGNCGWRARGSSRGRYHTASLSADEKRSLAIGFGYFETLIKLGNKAQVDAERERLESLNEYIHHHGGFDPMVFVDFVEETDELLKRVSNKLDDPEEAMIEIMAAFNDVGISNAIIYHLRLLASSWLKENRASHEAFITTDSGLDKYCQRVIEVPNVEIEQLGLQALVNVLLKPIGFVLKIAYLDRSPGSEVNTYSFPEEAISQPTSPLDPVICLLYRPDHYDILYPVDPTPPPAPTNIQVFRATIPQYEITSAPPFTAAGDYGLLAALPGFSSSPSPLGALGVGLGSPLGSPLAPFTQAPAPSWMSAPFGTESLQPVAAPLPIAATAPPPPPPQQTHPLRFSEYCQMPEYVENDTWREPTFQTSTFKNSHFNVAHYNNPNFQPEEYKPENDEYDPPPRSGRKRGSV</sequence>
<evidence type="ECO:0000313" key="4">
    <source>
        <dbReference type="Proteomes" id="UP001278500"/>
    </source>
</evidence>
<feature type="region of interest" description="Disordered" evidence="1">
    <location>
        <begin position="125"/>
        <end position="209"/>
    </location>
</feature>
<reference evidence="3" key="1">
    <citation type="journal article" date="2023" name="Mol. Phylogenet. Evol.">
        <title>Genome-scale phylogeny and comparative genomics of the fungal order Sordariales.</title>
        <authorList>
            <person name="Hensen N."/>
            <person name="Bonometti L."/>
            <person name="Westerberg I."/>
            <person name="Brannstrom I.O."/>
            <person name="Guillou S."/>
            <person name="Cros-Aarteil S."/>
            <person name="Calhoun S."/>
            <person name="Haridas S."/>
            <person name="Kuo A."/>
            <person name="Mondo S."/>
            <person name="Pangilinan J."/>
            <person name="Riley R."/>
            <person name="LaButti K."/>
            <person name="Andreopoulos B."/>
            <person name="Lipzen A."/>
            <person name="Chen C."/>
            <person name="Yan M."/>
            <person name="Daum C."/>
            <person name="Ng V."/>
            <person name="Clum A."/>
            <person name="Steindorff A."/>
            <person name="Ohm R.A."/>
            <person name="Martin F."/>
            <person name="Silar P."/>
            <person name="Natvig D.O."/>
            <person name="Lalanne C."/>
            <person name="Gautier V."/>
            <person name="Ament-Velasquez S.L."/>
            <person name="Kruys A."/>
            <person name="Hutchinson M.I."/>
            <person name="Powell A.J."/>
            <person name="Barry K."/>
            <person name="Miller A.N."/>
            <person name="Grigoriev I.V."/>
            <person name="Debuchy R."/>
            <person name="Gladieux P."/>
            <person name="Hiltunen Thoren M."/>
            <person name="Johannesson H."/>
        </authorList>
    </citation>
    <scope>NUCLEOTIDE SEQUENCE</scope>
    <source>
        <strain evidence="3">CBS 560.94</strain>
    </source>
</reference>
<feature type="domain" description="OTU" evidence="2">
    <location>
        <begin position="276"/>
        <end position="510"/>
    </location>
</feature>
<dbReference type="GO" id="GO:0004843">
    <property type="term" value="F:cysteine-type deubiquitinase activity"/>
    <property type="evidence" value="ECO:0007669"/>
    <property type="project" value="TreeGrafter"/>
</dbReference>
<dbReference type="GO" id="GO:0005634">
    <property type="term" value="C:nucleus"/>
    <property type="evidence" value="ECO:0007669"/>
    <property type="project" value="TreeGrafter"/>
</dbReference>
<accession>A0AAE0JQR2</accession>
<dbReference type="Gene3D" id="1.20.1300.20">
    <property type="entry name" value="Peptidase C65 Otubain, subdomain 2"/>
    <property type="match status" value="1"/>
</dbReference>
<reference evidence="3" key="2">
    <citation type="submission" date="2023-06" db="EMBL/GenBank/DDBJ databases">
        <authorList>
            <consortium name="Lawrence Berkeley National Laboratory"/>
            <person name="Haridas S."/>
            <person name="Hensen N."/>
            <person name="Bonometti L."/>
            <person name="Westerberg I."/>
            <person name="Brannstrom I.O."/>
            <person name="Guillou S."/>
            <person name="Cros-Aarteil S."/>
            <person name="Calhoun S."/>
            <person name="Kuo A."/>
            <person name="Mondo S."/>
            <person name="Pangilinan J."/>
            <person name="Riley R."/>
            <person name="Labutti K."/>
            <person name="Andreopoulos B."/>
            <person name="Lipzen A."/>
            <person name="Chen C."/>
            <person name="Yanf M."/>
            <person name="Daum C."/>
            <person name="Ng V."/>
            <person name="Clum A."/>
            <person name="Steindorff A."/>
            <person name="Ohm R."/>
            <person name="Martin F."/>
            <person name="Silar P."/>
            <person name="Natvig D."/>
            <person name="Lalanne C."/>
            <person name="Gautier V."/>
            <person name="Ament-Velasquez S.L."/>
            <person name="Kruys A."/>
            <person name="Hutchinson M.I."/>
            <person name="Powell A.J."/>
            <person name="Barry K."/>
            <person name="Miller A.N."/>
            <person name="Grigoriev I.V."/>
            <person name="Debuchy R."/>
            <person name="Gladieux P."/>
            <person name="Thoren M.H."/>
            <person name="Johannesson H."/>
        </authorList>
    </citation>
    <scope>NUCLEOTIDE SEQUENCE</scope>
    <source>
        <strain evidence="3">CBS 560.94</strain>
    </source>
</reference>
<gene>
    <name evidence="3" type="ORF">B0H65DRAFT_563897</name>
</gene>
<dbReference type="InterPro" id="IPR019400">
    <property type="entry name" value="Peptidase_C65_otubain"/>
</dbReference>
<feature type="compositionally biased region" description="Basic residues" evidence="1">
    <location>
        <begin position="136"/>
        <end position="146"/>
    </location>
</feature>
<dbReference type="PROSITE" id="PS50802">
    <property type="entry name" value="OTU"/>
    <property type="match status" value="1"/>
</dbReference>
<dbReference type="SUPFAM" id="SSF54001">
    <property type="entry name" value="Cysteine proteinases"/>
    <property type="match status" value="1"/>
</dbReference>
<dbReference type="PANTHER" id="PTHR12931">
    <property type="entry name" value="UBIQUITIN THIOLESTERASE PROTEIN OTUB"/>
    <property type="match status" value="1"/>
</dbReference>
<dbReference type="PANTHER" id="PTHR12931:SF15">
    <property type="entry name" value="UBIQUITIN THIOESTERASE OTUBAIN-LIKE"/>
    <property type="match status" value="1"/>
</dbReference>
<dbReference type="CDD" id="cd22749">
    <property type="entry name" value="Otubain_C65"/>
    <property type="match status" value="1"/>
</dbReference>
<feature type="region of interest" description="Disordered" evidence="1">
    <location>
        <begin position="656"/>
        <end position="689"/>
    </location>
</feature>
<dbReference type="InterPro" id="IPR042467">
    <property type="entry name" value="Peptidase_C65_otubain_sub2"/>
</dbReference>
<dbReference type="Pfam" id="PF10275">
    <property type="entry name" value="Peptidase_C65"/>
    <property type="match status" value="2"/>
</dbReference>
<evidence type="ECO:0000313" key="3">
    <source>
        <dbReference type="EMBL" id="KAK3355299.1"/>
    </source>
</evidence>
<dbReference type="GO" id="GO:0071108">
    <property type="term" value="P:protein K48-linked deubiquitination"/>
    <property type="evidence" value="ECO:0007669"/>
    <property type="project" value="TreeGrafter"/>
</dbReference>
<dbReference type="EMBL" id="JAUEPP010000001">
    <property type="protein sequence ID" value="KAK3355299.1"/>
    <property type="molecule type" value="Genomic_DNA"/>
</dbReference>
<dbReference type="GeneID" id="87867396"/>
<comment type="caution">
    <text evidence="3">The sequence shown here is derived from an EMBL/GenBank/DDBJ whole genome shotgun (WGS) entry which is preliminary data.</text>
</comment>